<dbReference type="SUPFAM" id="SSF48371">
    <property type="entry name" value="ARM repeat"/>
    <property type="match status" value="1"/>
</dbReference>
<dbReference type="SUPFAM" id="SSF53448">
    <property type="entry name" value="Nucleotide-diphospho-sugar transferases"/>
    <property type="match status" value="1"/>
</dbReference>
<accession>A0A8J4SU34</accession>
<evidence type="ECO:0000256" key="4">
    <source>
        <dbReference type="SAM" id="Phobius"/>
    </source>
</evidence>
<dbReference type="GO" id="GO:0016757">
    <property type="term" value="F:glycosyltransferase activity"/>
    <property type="evidence" value="ECO:0007669"/>
    <property type="project" value="UniProtKB-KW"/>
</dbReference>
<reference evidence="5" key="1">
    <citation type="journal article" date="2015" name="Genom Data">
        <title>Draft genome sequences of Phytophthora kernoviae and Phytophthora ramorum lineage EU2 from Scotland.</title>
        <authorList>
            <person name="Sambles C."/>
            <person name="Schlenzig A."/>
            <person name="O'Neill P."/>
            <person name="Grant M."/>
            <person name="Studholme D.J."/>
        </authorList>
    </citation>
    <scope>NUCLEOTIDE SEQUENCE</scope>
    <source>
        <strain evidence="5">00238/432</strain>
    </source>
</reference>
<dbReference type="Pfam" id="PF03130">
    <property type="entry name" value="HEAT_PBS"/>
    <property type="match status" value="1"/>
</dbReference>
<evidence type="ECO:0000313" key="6">
    <source>
        <dbReference type="Proteomes" id="UP000702964"/>
    </source>
</evidence>
<evidence type="ECO:0000256" key="3">
    <source>
        <dbReference type="PROSITE-ProRule" id="PRU00103"/>
    </source>
</evidence>
<dbReference type="PROSITE" id="PS50077">
    <property type="entry name" value="HEAT_REPEAT"/>
    <property type="match status" value="1"/>
</dbReference>
<dbReference type="PANTHER" id="PTHR43630:SF1">
    <property type="entry name" value="POLY-BETA-1,6-N-ACETYL-D-GLUCOSAMINE SYNTHASE"/>
    <property type="match status" value="1"/>
</dbReference>
<dbReference type="Gene3D" id="3.90.550.10">
    <property type="entry name" value="Spore Coat Polysaccharide Biosynthesis Protein SpsA, Chain A"/>
    <property type="match status" value="1"/>
</dbReference>
<dbReference type="Gene3D" id="3.20.20.80">
    <property type="entry name" value="Glycosidases"/>
    <property type="match status" value="1"/>
</dbReference>
<dbReference type="InterPro" id="IPR011989">
    <property type="entry name" value="ARM-like"/>
</dbReference>
<keyword evidence="2" id="KW-0808">Transferase</keyword>
<dbReference type="Pfam" id="PF13646">
    <property type="entry name" value="HEAT_2"/>
    <property type="match status" value="1"/>
</dbReference>
<protein>
    <recommendedName>
        <fullName evidence="7">Glycosyltransferase 2-like domain-containing protein</fullName>
    </recommendedName>
</protein>
<keyword evidence="1" id="KW-0328">Glycosyltransferase</keyword>
<dbReference type="SUPFAM" id="SSF51445">
    <property type="entry name" value="(Trans)glycosidases"/>
    <property type="match status" value="1"/>
</dbReference>
<dbReference type="Pfam" id="PF13641">
    <property type="entry name" value="Glyco_tranf_2_3"/>
    <property type="match status" value="1"/>
</dbReference>
<dbReference type="PANTHER" id="PTHR43630">
    <property type="entry name" value="POLY-BETA-1,6-N-ACETYL-D-GLUCOSAMINE SYNTHASE"/>
    <property type="match status" value="1"/>
</dbReference>
<dbReference type="Gene3D" id="2.60.40.1190">
    <property type="match status" value="1"/>
</dbReference>
<comment type="caution">
    <text evidence="5">The sequence shown here is derived from an EMBL/GenBank/DDBJ whole genome shotgun (WGS) entry which is preliminary data.</text>
</comment>
<evidence type="ECO:0000256" key="2">
    <source>
        <dbReference type="ARBA" id="ARBA00022679"/>
    </source>
</evidence>
<keyword evidence="4" id="KW-1133">Transmembrane helix</keyword>
<feature type="repeat" description="HEAT" evidence="3">
    <location>
        <begin position="931"/>
        <end position="959"/>
    </location>
</feature>
<keyword evidence="4" id="KW-0812">Transmembrane</keyword>
<dbReference type="Proteomes" id="UP000702964">
    <property type="component" value="Unassembled WGS sequence"/>
</dbReference>
<dbReference type="InterPro" id="IPR017853">
    <property type="entry name" value="GH"/>
</dbReference>
<dbReference type="InterPro" id="IPR021133">
    <property type="entry name" value="HEAT_type_2"/>
</dbReference>
<sequence>MSRRRRKRWLLTMLTGAAVVTGGIFAGWHYMQPQLVTYTAENGTEMKFRTDGDRFMEYGPDGTWREMFVKGVNLGATSPGHYPGEFPLTKEDYLRWFQQIEDLGANVIRVYTGIWSPEEELIEKQDAYADHIEQTFKQEIEKAVSAVYGDADIPDKPGESSGKYKTNAGKYLMAWHVGTEWDPSMVNNTNESHPDVPQYKGVHFSGTQDASPFENWLAELLDYTAVLEKKYGWEHPMTFTNWVTTDVLDHPGEPLFEEDLVSVDARHIQPEEWQGGYFAAYHVYPYYPDLFHTDKTLQTIKDENGEYNTYKSYLRKLKAEFSDMPVMVTEYGVPSSLGISHIGMGGRDQGGHNEVEQGEIDASLTQDIYDEGYAGAILFMWQDEWFKKTWNTMPLEIPADRRAYWLNVLTNEKMFGLLAMDPGKQEQLTIDGKLDDWNALKKDEVTVWQGKVDGIKEMKMTHDEAYLYIGMTLDQPFDPDQTLLRIGTNTLDGGNQPGTRLPDRTLSDGLETVITLGQDAESQVEIAKDYDFNQRLYGKDGYGMLPEEQKNVADPFHPWNLAVSLRMTPPDTRSAQPFMNEKVGTLKRGTTAPDQSDTDSLTAWQYNGNQVEMRIPWMLLGFGDPSSLQAIKYGALKGGREFETVAVKGVTLVPWLMDRSTGDISWPGGEQKTLDVKTLPVYSWQPWEQVQYTLVVVGVILLFAMKMSHNGKRRKIEFYKLKQRDYFTYLQTALTEDSPLRLPPGKLARLERRVIQSRLIEWIDQFKGEYRNKLIVLCREAGFVEQDLKELSRIRYGRQIDAAYRLGGMRCPEAVPGLMELLKDEKPADILLETSLDTSRILIELLEDRNPDFVKVGLVAMWGQAVPEVMPALDRLVGAEHQDVRAEAVKLYLSASPALQDETILKLMQDSDPEVRAEVVLALGSKHAAGSIPLLRKALRDEDWGVRYNSAESLSKLGEPGFEALCQAAVQGTGAEREIAMQQIESTMQHSGTDHKAVDQMIAHNKKRLLYDRYFGPVRGNRTTSKKRTVIVVNDGSSDTTLKVLLEEYRLKPVPNTKIRGKISCQKIRGIYHNPEFPDLYVIDKENGGKADSLNAGINLSHYPLISSIDADSLLEKDALIRMARMYMENPEETVAIGGDVRIANGCKIENGAVQDVSLPRKIWPMFQSIEYLKAFLGGRIGWSHMNGLIIVSGAFGMFRKDAVIAVGGYRDGYPGEDMNIIIKLHRYMLENKLKYRVAFCPEAVCWTQAPDSYRILSSQRKRWGRGNLKNMLENRGMLFNPKYKVMGMLTMPYNILFEALNPYFRITGLLALTGYVLMDMTQWPILLLFGSLNIVSGYLLSVGALVLEEIAFKRYNKLSDLVKMLVYSALKFVGYHQLGVLWRLQGHIQFMQKNNSWGTMTRQSWSEEEKTSEAA</sequence>
<feature type="transmembrane region" description="Helical" evidence="4">
    <location>
        <begin position="1324"/>
        <end position="1348"/>
    </location>
</feature>
<organism evidence="5 6">
    <name type="scientific">Phytophthora kernoviae 00238/432</name>
    <dbReference type="NCBI Taxonomy" id="1284355"/>
    <lineage>
        <taxon>Eukaryota</taxon>
        <taxon>Sar</taxon>
        <taxon>Stramenopiles</taxon>
        <taxon>Oomycota</taxon>
        <taxon>Peronosporomycetes</taxon>
        <taxon>Peronosporales</taxon>
        <taxon>Peronosporaceae</taxon>
        <taxon>Phytophthora</taxon>
    </lineage>
</organism>
<dbReference type="CDD" id="cd06423">
    <property type="entry name" value="CESA_like"/>
    <property type="match status" value="1"/>
</dbReference>
<name>A0A8J4SU34_9STRA</name>
<reference evidence="5" key="2">
    <citation type="submission" date="2020-02" db="EMBL/GenBank/DDBJ databases">
        <authorList>
            <person name="Studholme D.J."/>
        </authorList>
    </citation>
    <scope>NUCLEOTIDE SEQUENCE</scope>
    <source>
        <strain evidence="5">00238/432</strain>
    </source>
</reference>
<dbReference type="SMART" id="SM00567">
    <property type="entry name" value="EZ_HEAT"/>
    <property type="match status" value="3"/>
</dbReference>
<dbReference type="InterPro" id="IPR016024">
    <property type="entry name" value="ARM-type_fold"/>
</dbReference>
<dbReference type="InterPro" id="IPR004155">
    <property type="entry name" value="PBS_lyase_HEAT"/>
</dbReference>
<dbReference type="EMBL" id="AOFI03000007">
    <property type="protein sequence ID" value="KAF4325213.1"/>
    <property type="molecule type" value="Genomic_DNA"/>
</dbReference>
<keyword evidence="4" id="KW-0472">Membrane</keyword>
<evidence type="ECO:0008006" key="7">
    <source>
        <dbReference type="Google" id="ProtNLM"/>
    </source>
</evidence>
<dbReference type="Gene3D" id="1.25.10.10">
    <property type="entry name" value="Leucine-rich Repeat Variant"/>
    <property type="match status" value="1"/>
</dbReference>
<evidence type="ECO:0000313" key="5">
    <source>
        <dbReference type="EMBL" id="KAF4325213.1"/>
    </source>
</evidence>
<dbReference type="InterPro" id="IPR029044">
    <property type="entry name" value="Nucleotide-diphossugar_trans"/>
</dbReference>
<gene>
    <name evidence="5" type="ORF">G195_001330</name>
</gene>
<proteinExistence type="predicted"/>
<evidence type="ECO:0000256" key="1">
    <source>
        <dbReference type="ARBA" id="ARBA00022676"/>
    </source>
</evidence>